<sequence length="157" mass="17167">MSPMTKPLIVQERDVEAVSLPGGGAFWLLEDSERTDGVFGANRLRLPAGADGTRPHHHDGSTEFFYVLDGTMEFLVDGERHRVDKGGLVVVPPGVVHAFGASASGPAEFFAVLTPGIARFEYFRQLGRIARGEAGWESMDGLHDRFDVHFDGAADWR</sequence>
<dbReference type="EMBL" id="QQAZ01000006">
    <property type="protein sequence ID" value="RDI49620.1"/>
    <property type="molecule type" value="Genomic_DNA"/>
</dbReference>
<feature type="domain" description="Cupin type-2" evidence="1">
    <location>
        <begin position="44"/>
        <end position="112"/>
    </location>
</feature>
<reference evidence="2 3" key="1">
    <citation type="submission" date="2018-07" db="EMBL/GenBank/DDBJ databases">
        <title>Genomic Encyclopedia of Type Strains, Phase IV (KMG-IV): sequencing the most valuable type-strain genomes for metagenomic binning, comparative biology and taxonomic classification.</title>
        <authorList>
            <person name="Goeker M."/>
        </authorList>
    </citation>
    <scope>NUCLEOTIDE SEQUENCE [LARGE SCALE GENOMIC DNA]</scope>
    <source>
        <strain evidence="2 3">DSM 44952</strain>
    </source>
</reference>
<evidence type="ECO:0000313" key="3">
    <source>
        <dbReference type="Proteomes" id="UP000255355"/>
    </source>
</evidence>
<dbReference type="InterPro" id="IPR014710">
    <property type="entry name" value="RmlC-like_jellyroll"/>
</dbReference>
<evidence type="ECO:0000259" key="1">
    <source>
        <dbReference type="Pfam" id="PF07883"/>
    </source>
</evidence>
<dbReference type="InterPro" id="IPR013096">
    <property type="entry name" value="Cupin_2"/>
</dbReference>
<comment type="caution">
    <text evidence="2">The sequence shown here is derived from an EMBL/GenBank/DDBJ whole genome shotgun (WGS) entry which is preliminary data.</text>
</comment>
<gene>
    <name evidence="2" type="ORF">DFR68_10654</name>
</gene>
<dbReference type="PANTHER" id="PTHR36440:SF1">
    <property type="entry name" value="PUTATIVE (AFU_ORTHOLOGUE AFUA_8G07350)-RELATED"/>
    <property type="match status" value="1"/>
</dbReference>
<dbReference type="AlphaFoldDB" id="A0A370H0T8"/>
<keyword evidence="3" id="KW-1185">Reference proteome</keyword>
<dbReference type="Gene3D" id="2.60.120.10">
    <property type="entry name" value="Jelly Rolls"/>
    <property type="match status" value="1"/>
</dbReference>
<dbReference type="PANTHER" id="PTHR36440">
    <property type="entry name" value="PUTATIVE (AFU_ORTHOLOGUE AFUA_8G07350)-RELATED"/>
    <property type="match status" value="1"/>
</dbReference>
<protein>
    <submittedName>
        <fullName evidence="2">Cupin domain</fullName>
    </submittedName>
</protein>
<organism evidence="2 3">
    <name type="scientific">Nocardia mexicana</name>
    <dbReference type="NCBI Taxonomy" id="279262"/>
    <lineage>
        <taxon>Bacteria</taxon>
        <taxon>Bacillati</taxon>
        <taxon>Actinomycetota</taxon>
        <taxon>Actinomycetes</taxon>
        <taxon>Mycobacteriales</taxon>
        <taxon>Nocardiaceae</taxon>
        <taxon>Nocardia</taxon>
    </lineage>
</organism>
<dbReference type="Pfam" id="PF07883">
    <property type="entry name" value="Cupin_2"/>
    <property type="match status" value="1"/>
</dbReference>
<accession>A0A370H0T8</accession>
<dbReference type="STRING" id="1210089.GCA_001613165_06399"/>
<proteinExistence type="predicted"/>
<dbReference type="Proteomes" id="UP000255355">
    <property type="component" value="Unassembled WGS sequence"/>
</dbReference>
<name>A0A370H0T8_9NOCA</name>
<evidence type="ECO:0000313" key="2">
    <source>
        <dbReference type="EMBL" id="RDI49620.1"/>
    </source>
</evidence>
<dbReference type="InterPro" id="IPR053146">
    <property type="entry name" value="QDO-like"/>
</dbReference>
<dbReference type="InterPro" id="IPR011051">
    <property type="entry name" value="RmlC_Cupin_sf"/>
</dbReference>
<dbReference type="SUPFAM" id="SSF51182">
    <property type="entry name" value="RmlC-like cupins"/>
    <property type="match status" value="1"/>
</dbReference>